<dbReference type="RefSeq" id="WP_054292220.1">
    <property type="nucleotide sequence ID" value="NZ_CP012752.1"/>
</dbReference>
<evidence type="ECO:0000259" key="4">
    <source>
        <dbReference type="PROSITE" id="PS50949"/>
    </source>
</evidence>
<dbReference type="InterPro" id="IPR008920">
    <property type="entry name" value="TF_FadR/GntR_C"/>
</dbReference>
<dbReference type="InterPro" id="IPR000524">
    <property type="entry name" value="Tscrpt_reg_HTH_GntR"/>
</dbReference>
<dbReference type="PANTHER" id="PTHR43537:SF24">
    <property type="entry name" value="GLUCONATE OPERON TRANSCRIPTIONAL REPRESSOR"/>
    <property type="match status" value="1"/>
</dbReference>
<dbReference type="Proteomes" id="UP000063699">
    <property type="component" value="Chromosome"/>
</dbReference>
<dbReference type="GO" id="GO:0003677">
    <property type="term" value="F:DNA binding"/>
    <property type="evidence" value="ECO:0007669"/>
    <property type="project" value="UniProtKB-KW"/>
</dbReference>
<dbReference type="InterPro" id="IPR036388">
    <property type="entry name" value="WH-like_DNA-bd_sf"/>
</dbReference>
<name>A0A0N9I6E1_9PSEU</name>
<reference evidence="5 6" key="1">
    <citation type="submission" date="2015-07" db="EMBL/GenBank/DDBJ databases">
        <title>Genome sequencing of Kibdelosporangium phytohabitans.</title>
        <authorList>
            <person name="Qin S."/>
            <person name="Xing K."/>
        </authorList>
    </citation>
    <scope>NUCLEOTIDE SEQUENCE [LARGE SCALE GENOMIC DNA]</scope>
    <source>
        <strain evidence="5 6">KLBMP1111</strain>
    </source>
</reference>
<protein>
    <submittedName>
        <fullName evidence="5">GntR family transcriptional regulator</fullName>
    </submittedName>
</protein>
<dbReference type="InterPro" id="IPR011711">
    <property type="entry name" value="GntR_C"/>
</dbReference>
<evidence type="ECO:0000313" key="5">
    <source>
        <dbReference type="EMBL" id="ALG10317.1"/>
    </source>
</evidence>
<dbReference type="KEGG" id="kphy:AOZ06_28530"/>
<dbReference type="STRING" id="860235.AOZ06_28530"/>
<evidence type="ECO:0000256" key="1">
    <source>
        <dbReference type="ARBA" id="ARBA00023015"/>
    </source>
</evidence>
<keyword evidence="2" id="KW-0238">DNA-binding</keyword>
<gene>
    <name evidence="5" type="ORF">AOZ06_28530</name>
</gene>
<proteinExistence type="predicted"/>
<dbReference type="SMART" id="SM00345">
    <property type="entry name" value="HTH_GNTR"/>
    <property type="match status" value="1"/>
</dbReference>
<dbReference type="GO" id="GO:0003700">
    <property type="term" value="F:DNA-binding transcription factor activity"/>
    <property type="evidence" value="ECO:0007669"/>
    <property type="project" value="InterPro"/>
</dbReference>
<dbReference type="AlphaFoldDB" id="A0A0N9I6E1"/>
<accession>A0A0N9I6E1</accession>
<organism evidence="5 6">
    <name type="scientific">Kibdelosporangium phytohabitans</name>
    <dbReference type="NCBI Taxonomy" id="860235"/>
    <lineage>
        <taxon>Bacteria</taxon>
        <taxon>Bacillati</taxon>
        <taxon>Actinomycetota</taxon>
        <taxon>Actinomycetes</taxon>
        <taxon>Pseudonocardiales</taxon>
        <taxon>Pseudonocardiaceae</taxon>
        <taxon>Kibdelosporangium</taxon>
    </lineage>
</organism>
<dbReference type="EMBL" id="CP012752">
    <property type="protein sequence ID" value="ALG10317.1"/>
    <property type="molecule type" value="Genomic_DNA"/>
</dbReference>
<sequence>MVSGEELAISDQVPDGLSKAQRTYQAIRSRIADGTYSPGHRLVLGSLAKEFAVSPVPVREAIRLLQAEGLVHFERNIGATVAAIDPLEYQHTMQMLAIVEGAATALAAPHLSADAIAHATDVNDRLRGLLSAFDPVAFTELNHEFHETLYLPCPNPRLVDLVQKGWSRLATIRDSTFSFVPGRAEASVAEHDQLLELIRTGAGQEWIEHRARTHRTATIDAFLTWESTKHS</sequence>
<dbReference type="Pfam" id="PF00392">
    <property type="entry name" value="GntR"/>
    <property type="match status" value="1"/>
</dbReference>
<evidence type="ECO:0000256" key="3">
    <source>
        <dbReference type="ARBA" id="ARBA00023163"/>
    </source>
</evidence>
<dbReference type="Gene3D" id="1.10.10.10">
    <property type="entry name" value="Winged helix-like DNA-binding domain superfamily/Winged helix DNA-binding domain"/>
    <property type="match status" value="1"/>
</dbReference>
<dbReference type="PROSITE" id="PS50949">
    <property type="entry name" value="HTH_GNTR"/>
    <property type="match status" value="1"/>
</dbReference>
<dbReference type="PANTHER" id="PTHR43537">
    <property type="entry name" value="TRANSCRIPTIONAL REGULATOR, GNTR FAMILY"/>
    <property type="match status" value="1"/>
</dbReference>
<dbReference type="Gene3D" id="1.20.120.530">
    <property type="entry name" value="GntR ligand-binding domain-like"/>
    <property type="match status" value="1"/>
</dbReference>
<keyword evidence="1" id="KW-0805">Transcription regulation</keyword>
<dbReference type="InterPro" id="IPR036390">
    <property type="entry name" value="WH_DNA-bd_sf"/>
</dbReference>
<evidence type="ECO:0000313" key="6">
    <source>
        <dbReference type="Proteomes" id="UP000063699"/>
    </source>
</evidence>
<dbReference type="OrthoDB" id="4084810at2"/>
<dbReference type="SUPFAM" id="SSF48008">
    <property type="entry name" value="GntR ligand-binding domain-like"/>
    <property type="match status" value="1"/>
</dbReference>
<dbReference type="Pfam" id="PF07729">
    <property type="entry name" value="FCD"/>
    <property type="match status" value="1"/>
</dbReference>
<keyword evidence="3" id="KW-0804">Transcription</keyword>
<dbReference type="SUPFAM" id="SSF46785">
    <property type="entry name" value="Winged helix' DNA-binding domain"/>
    <property type="match status" value="1"/>
</dbReference>
<keyword evidence="6" id="KW-1185">Reference proteome</keyword>
<dbReference type="CDD" id="cd07377">
    <property type="entry name" value="WHTH_GntR"/>
    <property type="match status" value="1"/>
</dbReference>
<evidence type="ECO:0000256" key="2">
    <source>
        <dbReference type="ARBA" id="ARBA00023125"/>
    </source>
</evidence>
<dbReference type="SMART" id="SM00895">
    <property type="entry name" value="FCD"/>
    <property type="match status" value="1"/>
</dbReference>
<feature type="domain" description="HTH gntR-type" evidence="4">
    <location>
        <begin position="17"/>
        <end position="84"/>
    </location>
</feature>